<dbReference type="Proteomes" id="UP000828941">
    <property type="component" value="Chromosome 13"/>
</dbReference>
<organism evidence="1 2">
    <name type="scientific">Bauhinia variegata</name>
    <name type="common">Purple orchid tree</name>
    <name type="synonym">Phanera variegata</name>
    <dbReference type="NCBI Taxonomy" id="167791"/>
    <lineage>
        <taxon>Eukaryota</taxon>
        <taxon>Viridiplantae</taxon>
        <taxon>Streptophyta</taxon>
        <taxon>Embryophyta</taxon>
        <taxon>Tracheophyta</taxon>
        <taxon>Spermatophyta</taxon>
        <taxon>Magnoliopsida</taxon>
        <taxon>eudicotyledons</taxon>
        <taxon>Gunneridae</taxon>
        <taxon>Pentapetalae</taxon>
        <taxon>rosids</taxon>
        <taxon>fabids</taxon>
        <taxon>Fabales</taxon>
        <taxon>Fabaceae</taxon>
        <taxon>Cercidoideae</taxon>
        <taxon>Cercideae</taxon>
        <taxon>Bauhiniinae</taxon>
        <taxon>Bauhinia</taxon>
    </lineage>
</organism>
<accession>A0ACB9KMV5</accession>
<evidence type="ECO:0000313" key="2">
    <source>
        <dbReference type="Proteomes" id="UP000828941"/>
    </source>
</evidence>
<evidence type="ECO:0000313" key="1">
    <source>
        <dbReference type="EMBL" id="KAI4298587.1"/>
    </source>
</evidence>
<comment type="caution">
    <text evidence="1">The sequence shown here is derived from an EMBL/GenBank/DDBJ whole genome shotgun (WGS) entry which is preliminary data.</text>
</comment>
<reference evidence="1 2" key="1">
    <citation type="journal article" date="2022" name="DNA Res.">
        <title>Chromosomal-level genome assembly of the orchid tree Bauhinia variegata (Leguminosae; Cercidoideae) supports the allotetraploid origin hypothesis of Bauhinia.</title>
        <authorList>
            <person name="Zhong Y."/>
            <person name="Chen Y."/>
            <person name="Zheng D."/>
            <person name="Pang J."/>
            <person name="Liu Y."/>
            <person name="Luo S."/>
            <person name="Meng S."/>
            <person name="Qian L."/>
            <person name="Wei D."/>
            <person name="Dai S."/>
            <person name="Zhou R."/>
        </authorList>
    </citation>
    <scope>NUCLEOTIDE SEQUENCE [LARGE SCALE GENOMIC DNA]</scope>
    <source>
        <strain evidence="1">BV-YZ2020</strain>
    </source>
</reference>
<dbReference type="EMBL" id="CM039438">
    <property type="protein sequence ID" value="KAI4298587.1"/>
    <property type="molecule type" value="Genomic_DNA"/>
</dbReference>
<sequence length="423" mass="47947">MWLVEAYHLKCVRALLSLILPLALSGSARLQPKPLLSRAYLGTSGSESHFIESGEQPADDPLLLCLGGGPGCSALSALLYQIGPLSFNYNKSREGHKPVLELNHYSWTKVANIIFSDSPAGTGFSYSQNSERCNTSDKKSVELAYEFLRKDLLFQPLSRKLRKVSDADRGIAGIKLGGYILGNPFTDVKYDINSRVNFAHRFALIDDEIYEAAEVYCSGEYVHPNTSDSECTVYLKIIDLCLKDIYSPMILEPTCSISSLQLGPKILEWPLGVNPSEDLLSDFNPWEKLWCRNYYYLFVNVWANDKAVQEALHVRNVLSSLPYHRNFTNDDLRALIYSGDHDLIIPFLGTYEWIQSLNLSVSTDDEWRPWFVDGQIGGFMELYKEKKYGITFSTVQGAGHTAPEYKPKETCEMIRRWLAYYFV</sequence>
<keyword evidence="2" id="KW-1185">Reference proteome</keyword>
<gene>
    <name evidence="1" type="ORF">L6164_032127</name>
</gene>
<protein>
    <submittedName>
        <fullName evidence="1">Uncharacterized protein</fullName>
    </submittedName>
</protein>
<proteinExistence type="predicted"/>
<name>A0ACB9KMV5_BAUVA</name>